<dbReference type="InterPro" id="IPR025463">
    <property type="entry name" value="DUF4314"/>
</dbReference>
<accession>B0P5V6</accession>
<proteinExistence type="predicted"/>
<gene>
    <name evidence="2" type="ORF">ANACOL_00128</name>
</gene>
<dbReference type="Proteomes" id="UP000003803">
    <property type="component" value="Unassembled WGS sequence"/>
</dbReference>
<evidence type="ECO:0000313" key="2">
    <source>
        <dbReference type="EMBL" id="EDS13113.1"/>
    </source>
</evidence>
<keyword evidence="3" id="KW-1185">Reference proteome</keyword>
<dbReference type="eggNOG" id="ENOG50339NV">
    <property type="taxonomic scope" value="Bacteria"/>
</dbReference>
<dbReference type="Pfam" id="PF14192">
    <property type="entry name" value="DUF4314"/>
    <property type="match status" value="1"/>
</dbReference>
<dbReference type="RefSeq" id="WP_006873546.1">
    <property type="nucleotide sequence ID" value="NZ_DS544174.1"/>
</dbReference>
<protein>
    <recommendedName>
        <fullName evidence="1">DUF4314 domain-containing protein</fullName>
    </recommendedName>
</protein>
<sequence>MNIPKEWLKFLQEQFPIGSRVRLREMKDPYHPVALGTLGTLQAIDDVGTFHCRWDNGRTLGLVIGEDSFTVLPHKPALLKLYIPMTVDLYEKNQWVTGRIPLWNWALPRR</sequence>
<organism evidence="2 3">
    <name type="scientific">Anaerotruncus colihominis DSM 17241</name>
    <dbReference type="NCBI Taxonomy" id="445972"/>
    <lineage>
        <taxon>Bacteria</taxon>
        <taxon>Bacillati</taxon>
        <taxon>Bacillota</taxon>
        <taxon>Clostridia</taxon>
        <taxon>Eubacteriales</taxon>
        <taxon>Oscillospiraceae</taxon>
        <taxon>Anaerotruncus</taxon>
    </lineage>
</organism>
<evidence type="ECO:0000313" key="3">
    <source>
        <dbReference type="Proteomes" id="UP000003803"/>
    </source>
</evidence>
<reference evidence="2" key="1">
    <citation type="submission" date="2007-11" db="EMBL/GenBank/DDBJ databases">
        <authorList>
            <person name="Fulton L."/>
            <person name="Clifton S."/>
            <person name="Fulton B."/>
            <person name="Xu J."/>
            <person name="Minx P."/>
            <person name="Pepin K.H."/>
            <person name="Johnson M."/>
            <person name="Thiruvilangam P."/>
            <person name="Bhonagiri V."/>
            <person name="Nash W.E."/>
            <person name="Mardis E.R."/>
            <person name="Wilson R.K."/>
        </authorList>
    </citation>
    <scope>NUCLEOTIDE SEQUENCE [LARGE SCALE GENOMIC DNA]</scope>
    <source>
        <strain evidence="2">DSM 17241</strain>
    </source>
</reference>
<dbReference type="HOGENOM" id="CLU_2165679_0_0_9"/>
<feature type="domain" description="DUF4314" evidence="1">
    <location>
        <begin position="5"/>
        <end position="71"/>
    </location>
</feature>
<evidence type="ECO:0000259" key="1">
    <source>
        <dbReference type="Pfam" id="PF14192"/>
    </source>
</evidence>
<name>B0P5V6_9FIRM</name>
<dbReference type="AlphaFoldDB" id="B0P5V6"/>
<dbReference type="GeneID" id="72462884"/>
<reference evidence="2" key="2">
    <citation type="submission" date="2013-09" db="EMBL/GenBank/DDBJ databases">
        <title>Draft genome sequence of Anaerotruncus colihominis(DSM 17241).</title>
        <authorList>
            <person name="Sudarsanam P."/>
            <person name="Ley R."/>
            <person name="Guruge J."/>
            <person name="Turnbaugh P.J."/>
            <person name="Mahowald M."/>
            <person name="Liep D."/>
            <person name="Gordon J."/>
        </authorList>
    </citation>
    <scope>NUCLEOTIDE SEQUENCE</scope>
    <source>
        <strain evidence="2">DSM 17241</strain>
    </source>
</reference>
<dbReference type="EMBL" id="ABGD02000003">
    <property type="protein sequence ID" value="EDS13113.1"/>
    <property type="molecule type" value="Genomic_DNA"/>
</dbReference>
<comment type="caution">
    <text evidence="2">The sequence shown here is derived from an EMBL/GenBank/DDBJ whole genome shotgun (WGS) entry which is preliminary data.</text>
</comment>